<name>A0A2A4JZ81_HELVI</name>
<dbReference type="GO" id="GO:0046872">
    <property type="term" value="F:metal ion binding"/>
    <property type="evidence" value="ECO:0007669"/>
    <property type="project" value="UniProtKB-KW"/>
</dbReference>
<comment type="similarity">
    <text evidence="2 5">Belongs to the AB hydrolase superfamily. Lipase family.</text>
</comment>
<dbReference type="GO" id="GO:0017171">
    <property type="term" value="F:serine hydrolase activity"/>
    <property type="evidence" value="ECO:0007669"/>
    <property type="project" value="TreeGrafter"/>
</dbReference>
<evidence type="ECO:0000256" key="6">
    <source>
        <dbReference type="SAM" id="SignalP"/>
    </source>
</evidence>
<sequence length="487" mass="51543">MVGHSVVAFLALIAAVAAVPTEYDPIIMKLDPEGLRYGYIRDDEGVPHLVDSWLKASDMRILGRYNPDTDNEYHLYTRSNPLISQPIVQGNTALLSASNFNPARRTVILIHGFLGNILSGFNTVLVPAFLLAGDFNIIVVDWGKGAHFGFNGISSGRSVGRFITWLNQASGASVNDYHILGYSVGAHQAGIVGRALNGQASYITAMDPADRWISSQALKASDSLYTEVIHTNIGNIGVEAPCGHVDFYPNGGINMPGCATALCDHYSQALKASDSLYTEVIHTNIGNIGVEAPCGHVDFYPNGGINMPGCATALCDHYSQALKAFDSLYTEVIHTNIGNIGVEAPCGHVDFYPNGGINMPGCATALCDHYSQALKASDSLYTEVIHTNIGNIGVEAPCGHVDFYPNGGINMPGCATALCDHYRSYFYVGEALATGGFTGIECASLADATSGSCNLPGRLQMGGANPKTGASGIYYVPTNGSPPFSQG</sequence>
<feature type="domain" description="Lipase" evidence="7">
    <location>
        <begin position="58"/>
        <end position="261"/>
    </location>
</feature>
<evidence type="ECO:0000256" key="5">
    <source>
        <dbReference type="RuleBase" id="RU004262"/>
    </source>
</evidence>
<dbReference type="GO" id="GO:0016042">
    <property type="term" value="P:lipid catabolic process"/>
    <property type="evidence" value="ECO:0007669"/>
    <property type="project" value="TreeGrafter"/>
</dbReference>
<comment type="subcellular location">
    <subcellularLocation>
        <location evidence="1">Secreted</location>
    </subcellularLocation>
</comment>
<dbReference type="Gene3D" id="3.40.50.1820">
    <property type="entry name" value="alpha/beta hydrolase"/>
    <property type="match status" value="4"/>
</dbReference>
<dbReference type="AlphaFoldDB" id="A0A2A4JZ81"/>
<feature type="domain" description="Lipase" evidence="7">
    <location>
        <begin position="268"/>
        <end position="313"/>
    </location>
</feature>
<dbReference type="GO" id="GO:0016298">
    <property type="term" value="F:lipase activity"/>
    <property type="evidence" value="ECO:0007669"/>
    <property type="project" value="InterPro"/>
</dbReference>
<dbReference type="InterPro" id="IPR029058">
    <property type="entry name" value="AB_hydrolase_fold"/>
</dbReference>
<feature type="chain" id="PRO_5012652760" description="Lipase domain-containing protein" evidence="6">
    <location>
        <begin position="19"/>
        <end position="487"/>
    </location>
</feature>
<dbReference type="InterPro" id="IPR013818">
    <property type="entry name" value="Lipase"/>
</dbReference>
<evidence type="ECO:0000259" key="7">
    <source>
        <dbReference type="Pfam" id="PF00151"/>
    </source>
</evidence>
<organism evidence="8">
    <name type="scientific">Heliothis virescens</name>
    <name type="common">Tobacco budworm moth</name>
    <dbReference type="NCBI Taxonomy" id="7102"/>
    <lineage>
        <taxon>Eukaryota</taxon>
        <taxon>Metazoa</taxon>
        <taxon>Ecdysozoa</taxon>
        <taxon>Arthropoda</taxon>
        <taxon>Hexapoda</taxon>
        <taxon>Insecta</taxon>
        <taxon>Pterygota</taxon>
        <taxon>Neoptera</taxon>
        <taxon>Endopterygota</taxon>
        <taxon>Lepidoptera</taxon>
        <taxon>Glossata</taxon>
        <taxon>Ditrysia</taxon>
        <taxon>Noctuoidea</taxon>
        <taxon>Noctuidae</taxon>
        <taxon>Heliothinae</taxon>
        <taxon>Heliothis</taxon>
    </lineage>
</organism>
<keyword evidence="3" id="KW-0964">Secreted</keyword>
<proteinExistence type="inferred from homology"/>
<accession>A0A2A4JZ81</accession>
<dbReference type="GO" id="GO:0052689">
    <property type="term" value="F:carboxylic ester hydrolase activity"/>
    <property type="evidence" value="ECO:0007669"/>
    <property type="project" value="InterPro"/>
</dbReference>
<dbReference type="InterPro" id="IPR000734">
    <property type="entry name" value="TAG_lipase"/>
</dbReference>
<dbReference type="PANTHER" id="PTHR11610">
    <property type="entry name" value="LIPASE"/>
    <property type="match status" value="1"/>
</dbReference>
<feature type="domain" description="Lipase" evidence="7">
    <location>
        <begin position="320"/>
        <end position="365"/>
    </location>
</feature>
<reference evidence="8" key="1">
    <citation type="submission" date="2017-09" db="EMBL/GenBank/DDBJ databases">
        <title>Contemporary evolution of a Lepidopteran species, Heliothis virescens, in response to modern agricultural practices.</title>
        <authorList>
            <person name="Fritz M.L."/>
            <person name="Deyonke A.M."/>
            <person name="Papanicolaou A."/>
            <person name="Micinski S."/>
            <person name="Westbrook J."/>
            <person name="Gould F."/>
        </authorList>
    </citation>
    <scope>NUCLEOTIDE SEQUENCE [LARGE SCALE GENOMIC DNA]</scope>
    <source>
        <strain evidence="8">HvINT-</strain>
        <tissue evidence="8">Whole body</tissue>
    </source>
</reference>
<gene>
    <name evidence="8" type="ORF">B5V51_7521</name>
</gene>
<dbReference type="PANTHER" id="PTHR11610:SF173">
    <property type="entry name" value="LIPASE DOMAIN-CONTAINING PROTEIN-RELATED"/>
    <property type="match status" value="1"/>
</dbReference>
<keyword evidence="4" id="KW-0479">Metal-binding</keyword>
<protein>
    <recommendedName>
        <fullName evidence="7">Lipase domain-containing protein</fullName>
    </recommendedName>
</protein>
<feature type="domain" description="Lipase" evidence="7">
    <location>
        <begin position="372"/>
        <end position="464"/>
    </location>
</feature>
<evidence type="ECO:0000256" key="4">
    <source>
        <dbReference type="PIRSR" id="PIRSR000865-2"/>
    </source>
</evidence>
<comment type="caution">
    <text evidence="8">The sequence shown here is derived from an EMBL/GenBank/DDBJ whole genome shotgun (WGS) entry which is preliminary data.</text>
</comment>
<keyword evidence="6" id="KW-0732">Signal</keyword>
<dbReference type="GO" id="GO:0005615">
    <property type="term" value="C:extracellular space"/>
    <property type="evidence" value="ECO:0007669"/>
    <property type="project" value="TreeGrafter"/>
</dbReference>
<dbReference type="PIRSF" id="PIRSF000865">
    <property type="entry name" value="Lipoprotein_lipase_LIPH"/>
    <property type="match status" value="1"/>
</dbReference>
<feature type="binding site" evidence="4">
    <location>
        <position position="222"/>
    </location>
    <ligand>
        <name>Ca(2+)</name>
        <dbReference type="ChEBI" id="CHEBI:29108"/>
    </ligand>
</feature>
<dbReference type="EMBL" id="NWSH01000332">
    <property type="protein sequence ID" value="PCG77325.1"/>
    <property type="molecule type" value="Genomic_DNA"/>
</dbReference>
<evidence type="ECO:0000256" key="1">
    <source>
        <dbReference type="ARBA" id="ARBA00004613"/>
    </source>
</evidence>
<dbReference type="InterPro" id="IPR016272">
    <property type="entry name" value="Lipase_LIPH"/>
</dbReference>
<evidence type="ECO:0000256" key="3">
    <source>
        <dbReference type="ARBA" id="ARBA00022525"/>
    </source>
</evidence>
<keyword evidence="4" id="KW-0106">Calcium</keyword>
<dbReference type="PRINTS" id="PR00821">
    <property type="entry name" value="TAGLIPASE"/>
</dbReference>
<feature type="signal peptide" evidence="6">
    <location>
        <begin position="1"/>
        <end position="18"/>
    </location>
</feature>
<evidence type="ECO:0000256" key="2">
    <source>
        <dbReference type="ARBA" id="ARBA00010701"/>
    </source>
</evidence>
<dbReference type="SUPFAM" id="SSF53474">
    <property type="entry name" value="alpha/beta-Hydrolases"/>
    <property type="match status" value="4"/>
</dbReference>
<dbReference type="Pfam" id="PF00151">
    <property type="entry name" value="Lipase"/>
    <property type="match status" value="4"/>
</dbReference>
<evidence type="ECO:0000313" key="8">
    <source>
        <dbReference type="EMBL" id="PCG77325.1"/>
    </source>
</evidence>